<feature type="domain" description="HTH tetR-type" evidence="6">
    <location>
        <begin position="12"/>
        <end position="72"/>
    </location>
</feature>
<keyword evidence="4" id="KW-0804">Transcription</keyword>
<dbReference type="InterPro" id="IPR050109">
    <property type="entry name" value="HTH-type_TetR-like_transc_reg"/>
</dbReference>
<dbReference type="OrthoDB" id="8478851at2"/>
<dbReference type="InterPro" id="IPR023772">
    <property type="entry name" value="DNA-bd_HTH_TetR-type_CS"/>
</dbReference>
<comment type="caution">
    <text evidence="7">The sequence shown here is derived from an EMBL/GenBank/DDBJ whole genome shotgun (WGS) entry which is preliminary data.</text>
</comment>
<evidence type="ECO:0000256" key="4">
    <source>
        <dbReference type="ARBA" id="ARBA00023163"/>
    </source>
</evidence>
<dbReference type="Gene3D" id="1.10.357.10">
    <property type="entry name" value="Tetracycline Repressor, domain 2"/>
    <property type="match status" value="1"/>
</dbReference>
<dbReference type="Proteomes" id="UP000252706">
    <property type="component" value="Unassembled WGS sequence"/>
</dbReference>
<dbReference type="GO" id="GO:0000976">
    <property type="term" value="F:transcription cis-regulatory region binding"/>
    <property type="evidence" value="ECO:0007669"/>
    <property type="project" value="TreeGrafter"/>
</dbReference>
<organism evidence="7 8">
    <name type="scientific">Phaeobacter gallaeciensis</name>
    <dbReference type="NCBI Taxonomy" id="60890"/>
    <lineage>
        <taxon>Bacteria</taxon>
        <taxon>Pseudomonadati</taxon>
        <taxon>Pseudomonadota</taxon>
        <taxon>Alphaproteobacteria</taxon>
        <taxon>Rhodobacterales</taxon>
        <taxon>Roseobacteraceae</taxon>
        <taxon>Phaeobacter</taxon>
    </lineage>
</organism>
<dbReference type="PANTHER" id="PTHR30055">
    <property type="entry name" value="HTH-TYPE TRANSCRIPTIONAL REGULATOR RUTR"/>
    <property type="match status" value="1"/>
</dbReference>
<dbReference type="InterPro" id="IPR009057">
    <property type="entry name" value="Homeodomain-like_sf"/>
</dbReference>
<evidence type="ECO:0000259" key="6">
    <source>
        <dbReference type="PROSITE" id="PS50977"/>
    </source>
</evidence>
<accession>A0A366X982</accession>
<dbReference type="PRINTS" id="PR00455">
    <property type="entry name" value="HTHTETR"/>
</dbReference>
<evidence type="ECO:0000313" key="7">
    <source>
        <dbReference type="EMBL" id="RBW59955.1"/>
    </source>
</evidence>
<dbReference type="SUPFAM" id="SSF46689">
    <property type="entry name" value="Homeodomain-like"/>
    <property type="match status" value="1"/>
</dbReference>
<keyword evidence="2" id="KW-0805">Transcription regulation</keyword>
<reference evidence="7 8" key="1">
    <citation type="submission" date="2018-07" db="EMBL/GenBank/DDBJ databases">
        <title>Modular assembly of carbohydrate-degrading microbial communities in the ocean.</title>
        <authorList>
            <person name="Enke T.N."/>
            <person name="Datta M.S."/>
            <person name="Schwartzman J.A."/>
            <person name="Cermak N."/>
            <person name="Schmitz D.A."/>
            <person name="Barrere J."/>
            <person name="Cordero O.X."/>
        </authorList>
    </citation>
    <scope>NUCLEOTIDE SEQUENCE [LARGE SCALE GENOMIC DNA]</scope>
    <source>
        <strain evidence="7 8">C3M10</strain>
    </source>
</reference>
<keyword evidence="3 5" id="KW-0238">DNA-binding</keyword>
<dbReference type="RefSeq" id="WP_113822311.1">
    <property type="nucleotide sequence ID" value="NZ_QOCE01000012.1"/>
</dbReference>
<dbReference type="InterPro" id="IPR001647">
    <property type="entry name" value="HTH_TetR"/>
</dbReference>
<dbReference type="Pfam" id="PF00440">
    <property type="entry name" value="TetR_N"/>
    <property type="match status" value="1"/>
</dbReference>
<proteinExistence type="predicted"/>
<evidence type="ECO:0000256" key="1">
    <source>
        <dbReference type="ARBA" id="ARBA00022491"/>
    </source>
</evidence>
<feature type="DNA-binding region" description="H-T-H motif" evidence="5">
    <location>
        <begin position="35"/>
        <end position="54"/>
    </location>
</feature>
<dbReference type="AlphaFoldDB" id="A0A366X982"/>
<gene>
    <name evidence="7" type="ORF">DS909_04785</name>
</gene>
<evidence type="ECO:0000256" key="5">
    <source>
        <dbReference type="PROSITE-ProRule" id="PRU00335"/>
    </source>
</evidence>
<dbReference type="EMBL" id="QOCE01000012">
    <property type="protein sequence ID" value="RBW59955.1"/>
    <property type="molecule type" value="Genomic_DNA"/>
</dbReference>
<dbReference type="PANTHER" id="PTHR30055:SF175">
    <property type="entry name" value="HTH-TYPE TRANSCRIPTIONAL REPRESSOR KSTR2"/>
    <property type="match status" value="1"/>
</dbReference>
<name>A0A366X982_9RHOB</name>
<protein>
    <recommendedName>
        <fullName evidence="6">HTH tetR-type domain-containing protein</fullName>
    </recommendedName>
</protein>
<sequence length="237" mass="26175">MTKEKRKNMKPEDRRNQLLDCAYELFFTKGFEDTTMTDILASSGVSKGGFYHHFASKDELVFGIFDRMADQIAAAMQTIVDDTSIPAVNRLQAIYDLQAQAISAMGPDAVIYTHNVLTQVANLGLQALLNRTIAQVSIPFLTQLIEDGISSDEFAVKDAKTTATFITFINNSYDAALSAALEARGSDQEDTARQALFAAYDIQFDTINLCLGLSKGTIKHNWSEFVDALLAVPRTKR</sequence>
<keyword evidence="1" id="KW-0678">Repressor</keyword>
<dbReference type="PROSITE" id="PS50977">
    <property type="entry name" value="HTH_TETR_2"/>
    <property type="match status" value="1"/>
</dbReference>
<evidence type="ECO:0000256" key="3">
    <source>
        <dbReference type="ARBA" id="ARBA00023125"/>
    </source>
</evidence>
<dbReference type="GO" id="GO:0003700">
    <property type="term" value="F:DNA-binding transcription factor activity"/>
    <property type="evidence" value="ECO:0007669"/>
    <property type="project" value="TreeGrafter"/>
</dbReference>
<dbReference type="PROSITE" id="PS01081">
    <property type="entry name" value="HTH_TETR_1"/>
    <property type="match status" value="1"/>
</dbReference>
<evidence type="ECO:0000256" key="2">
    <source>
        <dbReference type="ARBA" id="ARBA00023015"/>
    </source>
</evidence>
<evidence type="ECO:0000313" key="8">
    <source>
        <dbReference type="Proteomes" id="UP000252706"/>
    </source>
</evidence>